<proteinExistence type="predicted"/>
<evidence type="ECO:0000313" key="3">
    <source>
        <dbReference type="Proteomes" id="UP001152320"/>
    </source>
</evidence>
<accession>A0A9Q0YLL1</accession>
<keyword evidence="1" id="KW-1133">Transmembrane helix</keyword>
<organism evidence="2 3">
    <name type="scientific">Holothuria leucospilota</name>
    <name type="common">Black long sea cucumber</name>
    <name type="synonym">Mertensiothuria leucospilota</name>
    <dbReference type="NCBI Taxonomy" id="206669"/>
    <lineage>
        <taxon>Eukaryota</taxon>
        <taxon>Metazoa</taxon>
        <taxon>Echinodermata</taxon>
        <taxon>Eleutherozoa</taxon>
        <taxon>Echinozoa</taxon>
        <taxon>Holothuroidea</taxon>
        <taxon>Aspidochirotacea</taxon>
        <taxon>Aspidochirotida</taxon>
        <taxon>Holothuriidae</taxon>
        <taxon>Holothuria</taxon>
    </lineage>
</organism>
<dbReference type="EMBL" id="JAIZAY010000018">
    <property type="protein sequence ID" value="KAJ8024697.1"/>
    <property type="molecule type" value="Genomic_DNA"/>
</dbReference>
<protein>
    <submittedName>
        <fullName evidence="2">Uncharacterized protein</fullName>
    </submittedName>
</protein>
<reference evidence="2" key="1">
    <citation type="submission" date="2021-10" db="EMBL/GenBank/DDBJ databases">
        <title>Tropical sea cucumber genome reveals ecological adaptation and Cuvierian tubules defense mechanism.</title>
        <authorList>
            <person name="Chen T."/>
        </authorList>
    </citation>
    <scope>NUCLEOTIDE SEQUENCE</scope>
    <source>
        <strain evidence="2">Nanhai2018</strain>
        <tissue evidence="2">Muscle</tissue>
    </source>
</reference>
<dbReference type="AlphaFoldDB" id="A0A9Q0YLL1"/>
<feature type="transmembrane region" description="Helical" evidence="1">
    <location>
        <begin position="21"/>
        <end position="40"/>
    </location>
</feature>
<dbReference type="Proteomes" id="UP001152320">
    <property type="component" value="Chromosome 18"/>
</dbReference>
<keyword evidence="1" id="KW-0812">Transmembrane</keyword>
<keyword evidence="1" id="KW-0472">Membrane</keyword>
<feature type="transmembrane region" description="Helical" evidence="1">
    <location>
        <begin position="52"/>
        <end position="73"/>
    </location>
</feature>
<keyword evidence="3" id="KW-1185">Reference proteome</keyword>
<comment type="caution">
    <text evidence="2">The sequence shown here is derived from an EMBL/GenBank/DDBJ whole genome shotgun (WGS) entry which is preliminary data.</text>
</comment>
<sequence>MDIKLKKKTCVHDILIHEKPLHSLQDFVCYHYYSLFYFFFQILQTSVNGDSLMDVGLCLYCTICIFHILISFFPTCP</sequence>
<name>A0A9Q0YLL1_HOLLE</name>
<gene>
    <name evidence="2" type="ORF">HOLleu_34674</name>
</gene>
<evidence type="ECO:0000313" key="2">
    <source>
        <dbReference type="EMBL" id="KAJ8024697.1"/>
    </source>
</evidence>
<evidence type="ECO:0000256" key="1">
    <source>
        <dbReference type="SAM" id="Phobius"/>
    </source>
</evidence>